<dbReference type="Pfam" id="PF01596">
    <property type="entry name" value="Methyltransf_3"/>
    <property type="match status" value="1"/>
</dbReference>
<dbReference type="PATRIC" id="fig|68223.7.peg.2668"/>
<dbReference type="SUPFAM" id="SSF53335">
    <property type="entry name" value="S-adenosyl-L-methionine-dependent methyltransferases"/>
    <property type="match status" value="1"/>
</dbReference>
<evidence type="ECO:0000313" key="5">
    <source>
        <dbReference type="Proteomes" id="UP000033551"/>
    </source>
</evidence>
<dbReference type="GO" id="GO:0008171">
    <property type="term" value="F:O-methyltransferase activity"/>
    <property type="evidence" value="ECO:0007669"/>
    <property type="project" value="InterPro"/>
</dbReference>
<dbReference type="PANTHER" id="PTHR10509">
    <property type="entry name" value="O-METHYLTRANSFERASE-RELATED"/>
    <property type="match status" value="1"/>
</dbReference>
<evidence type="ECO:0000256" key="3">
    <source>
        <dbReference type="ARBA" id="ARBA00022691"/>
    </source>
</evidence>
<accession>A0A0F4IVF2</accession>
<sequence length="226" mass="24328">MVGHKTVEDTPEIRGYLLHHGRAADPLLTELAGQTRIVVPELAHMALPLEEAALLTFLVRLTGARSVVEVGMFTGSSAIALARGLPPDGRLVTCEIEPGFAEIARPYFERAGVADRIEVRIGPALQTLRAMPAGPHLDLAFIDGHKPEYLDYWTELVPRLRPGGLLVVDNSLFSGQVVCPEPGSKAAGVHALNEHARTDPRVELVMLNIADGLTLARRLADPPGHA</sequence>
<keyword evidence="2 4" id="KW-0808">Transferase</keyword>
<protein>
    <submittedName>
        <fullName evidence="4">SAM-dependent methyltransferase</fullName>
    </submittedName>
</protein>
<dbReference type="GO" id="GO:0008757">
    <property type="term" value="F:S-adenosylmethionine-dependent methyltransferase activity"/>
    <property type="evidence" value="ECO:0007669"/>
    <property type="project" value="TreeGrafter"/>
</dbReference>
<reference evidence="4 5" key="1">
    <citation type="submission" date="2015-02" db="EMBL/GenBank/DDBJ databases">
        <authorList>
            <person name="Ju K.-S."/>
            <person name="Doroghazi J.R."/>
            <person name="Metcalf W."/>
        </authorList>
    </citation>
    <scope>NUCLEOTIDE SEQUENCE [LARGE SCALE GENOMIC DNA]</scope>
    <source>
        <strain evidence="4 5">NRRL ISP-5550</strain>
    </source>
</reference>
<dbReference type="CDD" id="cd02440">
    <property type="entry name" value="AdoMet_MTases"/>
    <property type="match status" value="1"/>
</dbReference>
<evidence type="ECO:0000256" key="1">
    <source>
        <dbReference type="ARBA" id="ARBA00022603"/>
    </source>
</evidence>
<gene>
    <name evidence="4" type="ORF">VR44_31065</name>
</gene>
<evidence type="ECO:0000313" key="4">
    <source>
        <dbReference type="EMBL" id="KJY26005.1"/>
    </source>
</evidence>
<dbReference type="Proteomes" id="UP000033551">
    <property type="component" value="Unassembled WGS sequence"/>
</dbReference>
<dbReference type="Gene3D" id="3.40.50.150">
    <property type="entry name" value="Vaccinia Virus protein VP39"/>
    <property type="match status" value="1"/>
</dbReference>
<dbReference type="InterPro" id="IPR029063">
    <property type="entry name" value="SAM-dependent_MTases_sf"/>
</dbReference>
<keyword evidence="5" id="KW-1185">Reference proteome</keyword>
<dbReference type="PANTHER" id="PTHR10509:SF14">
    <property type="entry name" value="CAFFEOYL-COA O-METHYLTRANSFERASE 3-RELATED"/>
    <property type="match status" value="1"/>
</dbReference>
<comment type="caution">
    <text evidence="4">The sequence shown here is derived from an EMBL/GenBank/DDBJ whole genome shotgun (WGS) entry which is preliminary data.</text>
</comment>
<dbReference type="GO" id="GO:0032259">
    <property type="term" value="P:methylation"/>
    <property type="evidence" value="ECO:0007669"/>
    <property type="project" value="UniProtKB-KW"/>
</dbReference>
<keyword evidence="1 4" id="KW-0489">Methyltransferase</keyword>
<organism evidence="4 5">
    <name type="scientific">Streptomyces katrae</name>
    <dbReference type="NCBI Taxonomy" id="68223"/>
    <lineage>
        <taxon>Bacteria</taxon>
        <taxon>Bacillati</taxon>
        <taxon>Actinomycetota</taxon>
        <taxon>Actinomycetes</taxon>
        <taxon>Kitasatosporales</taxon>
        <taxon>Streptomycetaceae</taxon>
        <taxon>Streptomyces</taxon>
    </lineage>
</organism>
<proteinExistence type="predicted"/>
<dbReference type="InterPro" id="IPR002935">
    <property type="entry name" value="SAM_O-MeTrfase"/>
</dbReference>
<evidence type="ECO:0000256" key="2">
    <source>
        <dbReference type="ARBA" id="ARBA00022679"/>
    </source>
</evidence>
<keyword evidence="3" id="KW-0949">S-adenosyl-L-methionine</keyword>
<dbReference type="AlphaFoldDB" id="A0A0F4IVF2"/>
<dbReference type="EMBL" id="JZWV01000998">
    <property type="protein sequence ID" value="KJY26005.1"/>
    <property type="molecule type" value="Genomic_DNA"/>
</dbReference>
<name>A0A0F4IVF2_9ACTN</name>
<dbReference type="PROSITE" id="PS51682">
    <property type="entry name" value="SAM_OMT_I"/>
    <property type="match status" value="1"/>
</dbReference>
<dbReference type="InterPro" id="IPR050362">
    <property type="entry name" value="Cation-dep_OMT"/>
</dbReference>